<keyword evidence="3" id="KW-0238">DNA-binding</keyword>
<dbReference type="InterPro" id="IPR005119">
    <property type="entry name" value="LysR_subst-bd"/>
</dbReference>
<evidence type="ECO:0000256" key="1">
    <source>
        <dbReference type="ARBA" id="ARBA00009437"/>
    </source>
</evidence>
<evidence type="ECO:0000256" key="3">
    <source>
        <dbReference type="ARBA" id="ARBA00023125"/>
    </source>
</evidence>
<dbReference type="GO" id="GO:0003700">
    <property type="term" value="F:DNA-binding transcription factor activity"/>
    <property type="evidence" value="ECO:0007669"/>
    <property type="project" value="InterPro"/>
</dbReference>
<proteinExistence type="inferred from homology"/>
<evidence type="ECO:0000256" key="2">
    <source>
        <dbReference type="ARBA" id="ARBA00023015"/>
    </source>
</evidence>
<keyword evidence="4" id="KW-0804">Transcription</keyword>
<dbReference type="Gene3D" id="3.40.190.290">
    <property type="match status" value="1"/>
</dbReference>
<dbReference type="SUPFAM" id="SSF46785">
    <property type="entry name" value="Winged helix' DNA-binding domain"/>
    <property type="match status" value="1"/>
</dbReference>
<evidence type="ECO:0000313" key="7">
    <source>
        <dbReference type="Proteomes" id="UP000323521"/>
    </source>
</evidence>
<comment type="similarity">
    <text evidence="1">Belongs to the LysR transcriptional regulatory family.</text>
</comment>
<dbReference type="CDD" id="cd05466">
    <property type="entry name" value="PBP2_LTTR_substrate"/>
    <property type="match status" value="1"/>
</dbReference>
<dbReference type="GO" id="GO:0003677">
    <property type="term" value="F:DNA binding"/>
    <property type="evidence" value="ECO:0007669"/>
    <property type="project" value="UniProtKB-KW"/>
</dbReference>
<dbReference type="AlphaFoldDB" id="A0A3G1KVY6"/>
<dbReference type="InterPro" id="IPR036390">
    <property type="entry name" value="WH_DNA-bd_sf"/>
</dbReference>
<evidence type="ECO:0000259" key="5">
    <source>
        <dbReference type="PROSITE" id="PS50931"/>
    </source>
</evidence>
<dbReference type="PRINTS" id="PR00039">
    <property type="entry name" value="HTHLYSR"/>
</dbReference>
<dbReference type="InterPro" id="IPR050950">
    <property type="entry name" value="HTH-type_LysR_regulators"/>
</dbReference>
<protein>
    <recommendedName>
        <fullName evidence="5">HTH lysR-type domain-containing protein</fullName>
    </recommendedName>
</protein>
<dbReference type="InterPro" id="IPR000847">
    <property type="entry name" value="LysR_HTH_N"/>
</dbReference>
<dbReference type="Pfam" id="PF03466">
    <property type="entry name" value="LysR_substrate"/>
    <property type="match status" value="1"/>
</dbReference>
<dbReference type="FunFam" id="1.10.10.10:FF:000001">
    <property type="entry name" value="LysR family transcriptional regulator"/>
    <property type="match status" value="1"/>
</dbReference>
<reference evidence="6 7" key="1">
    <citation type="submission" date="2016-10" db="EMBL/GenBank/DDBJ databases">
        <title>Complete Genome Sequence of Peptococcaceae strain DCMF.</title>
        <authorList>
            <person name="Edwards R.J."/>
            <person name="Holland S.I."/>
            <person name="Deshpande N.P."/>
            <person name="Wong Y.K."/>
            <person name="Ertan H."/>
            <person name="Manefield M."/>
            <person name="Russell T.L."/>
            <person name="Lee M.J."/>
        </authorList>
    </citation>
    <scope>NUCLEOTIDE SEQUENCE [LARGE SCALE GENOMIC DNA]</scope>
    <source>
        <strain evidence="6 7">DCMF</strain>
    </source>
</reference>
<dbReference type="Pfam" id="PF00126">
    <property type="entry name" value="HTH_1"/>
    <property type="match status" value="1"/>
</dbReference>
<dbReference type="Proteomes" id="UP000323521">
    <property type="component" value="Chromosome"/>
</dbReference>
<sequence length="308" mass="34738">MYFRQLEYVLTVAEERSFSKAAKKLFIAQPSLSQNIMSIEAQLGTQLFDRTTSRLELTYAGEKFVQTARNILDLNDTLHRQIGDIADCKKGRLTVGISLIRGSLLLPAVLPLFHERFPGIELILMEGSSRELEEYTEKGVTDLIILTLPIKKEGISYETLLTEEILVAIPPDHPLCAKISDKNINLENPPQIEFKDIASESFVLLKPGSRLRQTVTDLFKTAGIVPKIICEAENVVTLHRLVAAGMGLTFIGESVARFDRMERPPVYFSLKEPHITRCLAVAYRDGRYITKVAREFIAILKEALEYNK</sequence>
<keyword evidence="7" id="KW-1185">Reference proteome</keyword>
<feature type="domain" description="HTH lysR-type" evidence="5">
    <location>
        <begin position="1"/>
        <end position="58"/>
    </location>
</feature>
<dbReference type="PANTHER" id="PTHR30419:SF28">
    <property type="entry name" value="HTH-TYPE TRANSCRIPTIONAL REGULATOR BSDA"/>
    <property type="match status" value="1"/>
</dbReference>
<dbReference type="KEGG" id="fwa:DCMF_19125"/>
<evidence type="ECO:0000256" key="4">
    <source>
        <dbReference type="ARBA" id="ARBA00023163"/>
    </source>
</evidence>
<dbReference type="Gene3D" id="1.10.10.10">
    <property type="entry name" value="Winged helix-like DNA-binding domain superfamily/Winged helix DNA-binding domain"/>
    <property type="match status" value="1"/>
</dbReference>
<dbReference type="PANTHER" id="PTHR30419">
    <property type="entry name" value="HTH-TYPE TRANSCRIPTIONAL REGULATOR YBHD"/>
    <property type="match status" value="1"/>
</dbReference>
<name>A0A3G1KVY6_FORW1</name>
<evidence type="ECO:0000313" key="6">
    <source>
        <dbReference type="EMBL" id="ATW26580.1"/>
    </source>
</evidence>
<gene>
    <name evidence="6" type="ORF">DCMF_19125</name>
</gene>
<dbReference type="GO" id="GO:0005829">
    <property type="term" value="C:cytosol"/>
    <property type="evidence" value="ECO:0007669"/>
    <property type="project" value="TreeGrafter"/>
</dbReference>
<dbReference type="SUPFAM" id="SSF53850">
    <property type="entry name" value="Periplasmic binding protein-like II"/>
    <property type="match status" value="1"/>
</dbReference>
<dbReference type="RefSeq" id="WP_148135901.1">
    <property type="nucleotide sequence ID" value="NZ_CP017634.1"/>
</dbReference>
<dbReference type="PROSITE" id="PS50931">
    <property type="entry name" value="HTH_LYSR"/>
    <property type="match status" value="1"/>
</dbReference>
<organism evidence="6 7">
    <name type="scientific">Formimonas warabiya</name>
    <dbReference type="NCBI Taxonomy" id="1761012"/>
    <lineage>
        <taxon>Bacteria</taxon>
        <taxon>Bacillati</taxon>
        <taxon>Bacillota</taxon>
        <taxon>Clostridia</taxon>
        <taxon>Eubacteriales</taxon>
        <taxon>Peptococcaceae</taxon>
        <taxon>Candidatus Formimonas</taxon>
    </lineage>
</organism>
<dbReference type="InterPro" id="IPR036388">
    <property type="entry name" value="WH-like_DNA-bd_sf"/>
</dbReference>
<dbReference type="EMBL" id="CP017634">
    <property type="protein sequence ID" value="ATW26580.1"/>
    <property type="molecule type" value="Genomic_DNA"/>
</dbReference>
<dbReference type="OrthoDB" id="119203at2"/>
<accession>A0A3G1KVY6</accession>
<keyword evidence="2" id="KW-0805">Transcription regulation</keyword>